<feature type="transmembrane region" description="Helical" evidence="1">
    <location>
        <begin position="55"/>
        <end position="72"/>
    </location>
</feature>
<keyword evidence="1" id="KW-0812">Transmembrane</keyword>
<name>A0A518HMK1_9BACT</name>
<evidence type="ECO:0000313" key="3">
    <source>
        <dbReference type="EMBL" id="QDV42029.1"/>
    </source>
</evidence>
<gene>
    <name evidence="3" type="ORF">Enr13x_18720</name>
</gene>
<dbReference type="Proteomes" id="UP000319004">
    <property type="component" value="Chromosome"/>
</dbReference>
<feature type="chain" id="PRO_5021737154" evidence="2">
    <location>
        <begin position="21"/>
        <end position="154"/>
    </location>
</feature>
<keyword evidence="2" id="KW-0732">Signal</keyword>
<dbReference type="EMBL" id="CP037423">
    <property type="protein sequence ID" value="QDV42029.1"/>
    <property type="molecule type" value="Genomic_DNA"/>
</dbReference>
<keyword evidence="1" id="KW-0472">Membrane</keyword>
<feature type="signal peptide" evidence="2">
    <location>
        <begin position="1"/>
        <end position="20"/>
    </location>
</feature>
<dbReference type="RefSeq" id="WP_145385674.1">
    <property type="nucleotide sequence ID" value="NZ_CP037423.1"/>
</dbReference>
<proteinExistence type="predicted"/>
<dbReference type="KEGG" id="snep:Enr13x_18720"/>
<evidence type="ECO:0000313" key="4">
    <source>
        <dbReference type="Proteomes" id="UP000319004"/>
    </source>
</evidence>
<organism evidence="3 4">
    <name type="scientific">Stieleria neptunia</name>
    <dbReference type="NCBI Taxonomy" id="2527979"/>
    <lineage>
        <taxon>Bacteria</taxon>
        <taxon>Pseudomonadati</taxon>
        <taxon>Planctomycetota</taxon>
        <taxon>Planctomycetia</taxon>
        <taxon>Pirellulales</taxon>
        <taxon>Pirellulaceae</taxon>
        <taxon>Stieleria</taxon>
    </lineage>
</organism>
<keyword evidence="4" id="KW-1185">Reference proteome</keyword>
<feature type="transmembrane region" description="Helical" evidence="1">
    <location>
        <begin position="109"/>
        <end position="129"/>
    </location>
</feature>
<evidence type="ECO:0000256" key="1">
    <source>
        <dbReference type="SAM" id="Phobius"/>
    </source>
</evidence>
<accession>A0A518HMK1</accession>
<feature type="transmembrane region" description="Helical" evidence="1">
    <location>
        <begin position="30"/>
        <end position="48"/>
    </location>
</feature>
<dbReference type="AlphaFoldDB" id="A0A518HMK1"/>
<keyword evidence="1" id="KW-1133">Transmembrane helix</keyword>
<sequence precursor="true">MKFTLATLLLFVTAFAIAFAMVSNPSGFGADAVYVFHVLAAATALVIARYTKGSIHAYALTFGVFGFATHFMHACPYDLQQWIYENITYDGPDTLPMGNGWEMGPHRIIATWFDLLIALFAASLASSIIRGFENDDAETATQQGEPSHAPKDAS</sequence>
<evidence type="ECO:0000256" key="2">
    <source>
        <dbReference type="SAM" id="SignalP"/>
    </source>
</evidence>
<protein>
    <submittedName>
        <fullName evidence="3">Uncharacterized protein</fullName>
    </submittedName>
</protein>
<reference evidence="3 4" key="1">
    <citation type="submission" date="2019-03" db="EMBL/GenBank/DDBJ databases">
        <title>Deep-cultivation of Planctomycetes and their phenomic and genomic characterization uncovers novel biology.</title>
        <authorList>
            <person name="Wiegand S."/>
            <person name="Jogler M."/>
            <person name="Boedeker C."/>
            <person name="Pinto D."/>
            <person name="Vollmers J."/>
            <person name="Rivas-Marin E."/>
            <person name="Kohn T."/>
            <person name="Peeters S.H."/>
            <person name="Heuer A."/>
            <person name="Rast P."/>
            <person name="Oberbeckmann S."/>
            <person name="Bunk B."/>
            <person name="Jeske O."/>
            <person name="Meyerdierks A."/>
            <person name="Storesund J.E."/>
            <person name="Kallscheuer N."/>
            <person name="Luecker S."/>
            <person name="Lage O.M."/>
            <person name="Pohl T."/>
            <person name="Merkel B.J."/>
            <person name="Hornburger P."/>
            <person name="Mueller R.-W."/>
            <person name="Bruemmer F."/>
            <person name="Labrenz M."/>
            <person name="Spormann A.M."/>
            <person name="Op den Camp H."/>
            <person name="Overmann J."/>
            <person name="Amann R."/>
            <person name="Jetten M.S.M."/>
            <person name="Mascher T."/>
            <person name="Medema M.H."/>
            <person name="Devos D.P."/>
            <person name="Kaster A.-K."/>
            <person name="Ovreas L."/>
            <person name="Rohde M."/>
            <person name="Galperin M.Y."/>
            <person name="Jogler C."/>
        </authorList>
    </citation>
    <scope>NUCLEOTIDE SEQUENCE [LARGE SCALE GENOMIC DNA]</scope>
    <source>
        <strain evidence="3 4">Enr13</strain>
    </source>
</reference>